<organism evidence="1 2">
    <name type="scientific">Auriscalpium vulgare</name>
    <dbReference type="NCBI Taxonomy" id="40419"/>
    <lineage>
        <taxon>Eukaryota</taxon>
        <taxon>Fungi</taxon>
        <taxon>Dikarya</taxon>
        <taxon>Basidiomycota</taxon>
        <taxon>Agaricomycotina</taxon>
        <taxon>Agaricomycetes</taxon>
        <taxon>Russulales</taxon>
        <taxon>Auriscalpiaceae</taxon>
        <taxon>Auriscalpium</taxon>
    </lineage>
</organism>
<proteinExistence type="predicted"/>
<reference evidence="1" key="1">
    <citation type="submission" date="2021-02" db="EMBL/GenBank/DDBJ databases">
        <authorList>
            <consortium name="DOE Joint Genome Institute"/>
            <person name="Ahrendt S."/>
            <person name="Looney B.P."/>
            <person name="Miyauchi S."/>
            <person name="Morin E."/>
            <person name="Drula E."/>
            <person name="Courty P.E."/>
            <person name="Chicoki N."/>
            <person name="Fauchery L."/>
            <person name="Kohler A."/>
            <person name="Kuo A."/>
            <person name="Labutti K."/>
            <person name="Pangilinan J."/>
            <person name="Lipzen A."/>
            <person name="Riley R."/>
            <person name="Andreopoulos W."/>
            <person name="He G."/>
            <person name="Johnson J."/>
            <person name="Barry K.W."/>
            <person name="Grigoriev I.V."/>
            <person name="Nagy L."/>
            <person name="Hibbett D."/>
            <person name="Henrissat B."/>
            <person name="Matheny P.B."/>
            <person name="Labbe J."/>
            <person name="Martin F."/>
        </authorList>
    </citation>
    <scope>NUCLEOTIDE SEQUENCE</scope>
    <source>
        <strain evidence="1">FP105234-sp</strain>
    </source>
</reference>
<sequence>MLEKVPLDVQLIVVGWVYRLSQHASIDYPTLRACALVCKAWTPIAQRLLFRRVPFPISKPWATKTLPITRLLRTFRAEPRLAAHVRTFTKLLRYFDGYYEEEELEALALCTNVQGVVFLGELAIIPHSNLVTRLGALRIRPIFISFSGDKSLINRVMQNWPSVRALEVIPSRRTESADVQVQMPWTLQALSTRPSDLPSYWPAPGTVPPELHDLEIKCWVPADAVHLTGAAVIASGVLAQLRTLRIVGGFADVFPAAVLEQLTVLESLVIEHLPTLDKFELPRNLRHLGYHSNGDSEQRGQVQILLDAVRARPELKLLTATRHSSQAVLKQLEDVCRTGDVEFAVYAEPACFPHARHVDWI</sequence>
<evidence type="ECO:0000313" key="1">
    <source>
        <dbReference type="EMBL" id="KAI0045444.1"/>
    </source>
</evidence>
<reference evidence="1" key="2">
    <citation type="journal article" date="2022" name="New Phytol.">
        <title>Evolutionary transition to the ectomycorrhizal habit in the genomes of a hyperdiverse lineage of mushroom-forming fungi.</title>
        <authorList>
            <person name="Looney B."/>
            <person name="Miyauchi S."/>
            <person name="Morin E."/>
            <person name="Drula E."/>
            <person name="Courty P.E."/>
            <person name="Kohler A."/>
            <person name="Kuo A."/>
            <person name="LaButti K."/>
            <person name="Pangilinan J."/>
            <person name="Lipzen A."/>
            <person name="Riley R."/>
            <person name="Andreopoulos W."/>
            <person name="He G."/>
            <person name="Johnson J."/>
            <person name="Nolan M."/>
            <person name="Tritt A."/>
            <person name="Barry K.W."/>
            <person name="Grigoriev I.V."/>
            <person name="Nagy L.G."/>
            <person name="Hibbett D."/>
            <person name="Henrissat B."/>
            <person name="Matheny P.B."/>
            <person name="Labbe J."/>
            <person name="Martin F.M."/>
        </authorList>
    </citation>
    <scope>NUCLEOTIDE SEQUENCE</scope>
    <source>
        <strain evidence="1">FP105234-sp</strain>
    </source>
</reference>
<dbReference type="Proteomes" id="UP000814033">
    <property type="component" value="Unassembled WGS sequence"/>
</dbReference>
<dbReference type="EMBL" id="MU275951">
    <property type="protein sequence ID" value="KAI0045444.1"/>
    <property type="molecule type" value="Genomic_DNA"/>
</dbReference>
<protein>
    <submittedName>
        <fullName evidence="1">Uncharacterized protein</fullName>
    </submittedName>
</protein>
<gene>
    <name evidence="1" type="ORF">FA95DRAFT_1607689</name>
</gene>
<keyword evidence="2" id="KW-1185">Reference proteome</keyword>
<accession>A0ACB8RMI0</accession>
<evidence type="ECO:0000313" key="2">
    <source>
        <dbReference type="Proteomes" id="UP000814033"/>
    </source>
</evidence>
<comment type="caution">
    <text evidence="1">The sequence shown here is derived from an EMBL/GenBank/DDBJ whole genome shotgun (WGS) entry which is preliminary data.</text>
</comment>
<name>A0ACB8RMI0_9AGAM</name>